<protein>
    <submittedName>
        <fullName evidence="8">Cytochrome d ubiquinol oxidase subunit II</fullName>
    </submittedName>
</protein>
<proteinExistence type="inferred from homology"/>
<dbReference type="Pfam" id="PF02322">
    <property type="entry name" value="Cyt_bd_oxida_II"/>
    <property type="match status" value="1"/>
</dbReference>
<comment type="similarity">
    <text evidence="2">Belongs to the cytochrome ubiquinol oxidase subunit 2 family.</text>
</comment>
<accession>A0ABW0W1G8</accession>
<evidence type="ECO:0000256" key="1">
    <source>
        <dbReference type="ARBA" id="ARBA00004651"/>
    </source>
</evidence>
<keyword evidence="4 7" id="KW-0812">Transmembrane</keyword>
<feature type="transmembrane region" description="Helical" evidence="7">
    <location>
        <begin position="117"/>
        <end position="137"/>
    </location>
</feature>
<feature type="transmembrane region" description="Helical" evidence="7">
    <location>
        <begin position="55"/>
        <end position="74"/>
    </location>
</feature>
<evidence type="ECO:0000313" key="8">
    <source>
        <dbReference type="EMBL" id="MFC5652003.1"/>
    </source>
</evidence>
<reference evidence="9" key="1">
    <citation type="journal article" date="2019" name="Int. J. Syst. Evol. Microbiol.">
        <title>The Global Catalogue of Microorganisms (GCM) 10K type strain sequencing project: providing services to taxonomists for standard genome sequencing and annotation.</title>
        <authorList>
            <consortium name="The Broad Institute Genomics Platform"/>
            <consortium name="The Broad Institute Genome Sequencing Center for Infectious Disease"/>
            <person name="Wu L."/>
            <person name="Ma J."/>
        </authorList>
    </citation>
    <scope>NUCLEOTIDE SEQUENCE [LARGE SCALE GENOMIC DNA]</scope>
    <source>
        <strain evidence="9">CGMCC 1.3240</strain>
    </source>
</reference>
<feature type="transmembrane region" description="Helical" evidence="7">
    <location>
        <begin position="157"/>
        <end position="185"/>
    </location>
</feature>
<feature type="transmembrane region" description="Helical" evidence="7">
    <location>
        <begin position="234"/>
        <end position="253"/>
    </location>
</feature>
<sequence length="338" mass="37906">MSLEQLGITVLWIFLYGYLIVASIDFGAGFYAYYGRVIGIETVIAPVISRYLSPVWEVTNVFLVFFFVGIVGFFPETAYYYGTALLIPGSIALVLLSIRGSFYAFANYGAKKNNLYLLAYGATGLLIPAALSTVFTISEGGFLSVRGNTVSLLMEELFFSTYSWAVVLLAVSSVLFISSTFLTYYADRAEDSRALEWLRSFALWGAVPTIISSLFVFIALRNHNREHFQNTLEIWWMFGLSLVSFMIAIWLIWRQKNYGTAFVMVMLQFAFAFFGYGISHLPYLIYPYLTISSSITNSVMGRALVVSFIAGLVLLIPALVLLLRLFLFNAKYVKGETS</sequence>
<feature type="transmembrane region" description="Helical" evidence="7">
    <location>
        <begin position="80"/>
        <end position="105"/>
    </location>
</feature>
<feature type="transmembrane region" description="Helical" evidence="7">
    <location>
        <begin position="197"/>
        <end position="219"/>
    </location>
</feature>
<feature type="transmembrane region" description="Helical" evidence="7">
    <location>
        <begin position="303"/>
        <end position="327"/>
    </location>
</feature>
<feature type="transmembrane region" description="Helical" evidence="7">
    <location>
        <begin position="12"/>
        <end position="34"/>
    </location>
</feature>
<evidence type="ECO:0000313" key="9">
    <source>
        <dbReference type="Proteomes" id="UP001596047"/>
    </source>
</evidence>
<evidence type="ECO:0000256" key="3">
    <source>
        <dbReference type="ARBA" id="ARBA00022475"/>
    </source>
</evidence>
<keyword evidence="6 7" id="KW-0472">Membrane</keyword>
<evidence type="ECO:0000256" key="6">
    <source>
        <dbReference type="ARBA" id="ARBA00023136"/>
    </source>
</evidence>
<dbReference type="Proteomes" id="UP001596047">
    <property type="component" value="Unassembled WGS sequence"/>
</dbReference>
<keyword evidence="9" id="KW-1185">Reference proteome</keyword>
<keyword evidence="3" id="KW-1003">Cell membrane</keyword>
<gene>
    <name evidence="8" type="ORF">ACFPYJ_23360</name>
</gene>
<dbReference type="EMBL" id="JBHSOW010000087">
    <property type="protein sequence ID" value="MFC5652003.1"/>
    <property type="molecule type" value="Genomic_DNA"/>
</dbReference>
<evidence type="ECO:0000256" key="2">
    <source>
        <dbReference type="ARBA" id="ARBA00007543"/>
    </source>
</evidence>
<comment type="caution">
    <text evidence="8">The sequence shown here is derived from an EMBL/GenBank/DDBJ whole genome shotgun (WGS) entry which is preliminary data.</text>
</comment>
<feature type="transmembrane region" description="Helical" evidence="7">
    <location>
        <begin position="260"/>
        <end position="283"/>
    </location>
</feature>
<organism evidence="8 9">
    <name type="scientific">Paenibacillus solisilvae</name>
    <dbReference type="NCBI Taxonomy" id="2486751"/>
    <lineage>
        <taxon>Bacteria</taxon>
        <taxon>Bacillati</taxon>
        <taxon>Bacillota</taxon>
        <taxon>Bacilli</taxon>
        <taxon>Bacillales</taxon>
        <taxon>Paenibacillaceae</taxon>
        <taxon>Paenibacillus</taxon>
    </lineage>
</organism>
<comment type="subcellular location">
    <subcellularLocation>
        <location evidence="1">Cell membrane</location>
        <topology evidence="1">Multi-pass membrane protein</topology>
    </subcellularLocation>
</comment>
<name>A0ABW0W1G8_9BACL</name>
<evidence type="ECO:0000256" key="4">
    <source>
        <dbReference type="ARBA" id="ARBA00022692"/>
    </source>
</evidence>
<dbReference type="RefSeq" id="WP_379190637.1">
    <property type="nucleotide sequence ID" value="NZ_JBHSOW010000087.1"/>
</dbReference>
<dbReference type="InterPro" id="IPR003317">
    <property type="entry name" value="Cyt-d_oxidase_su2"/>
</dbReference>
<evidence type="ECO:0000256" key="5">
    <source>
        <dbReference type="ARBA" id="ARBA00022989"/>
    </source>
</evidence>
<evidence type="ECO:0000256" key="7">
    <source>
        <dbReference type="SAM" id="Phobius"/>
    </source>
</evidence>
<keyword evidence="5 7" id="KW-1133">Transmembrane helix</keyword>